<dbReference type="VEuPathDB" id="FungiDB:BD410DRAFT_800324"/>
<reference evidence="1 2" key="1">
    <citation type="submission" date="2018-06" db="EMBL/GenBank/DDBJ databases">
        <title>A transcriptomic atlas of mushroom development highlights an independent origin of complex multicellularity.</title>
        <authorList>
            <consortium name="DOE Joint Genome Institute"/>
            <person name="Krizsan K."/>
            <person name="Almasi E."/>
            <person name="Merenyi Z."/>
            <person name="Sahu N."/>
            <person name="Viragh M."/>
            <person name="Koszo T."/>
            <person name="Mondo S."/>
            <person name="Kiss B."/>
            <person name="Balint B."/>
            <person name="Kues U."/>
            <person name="Barry K."/>
            <person name="Hegedus J.C."/>
            <person name="Henrissat B."/>
            <person name="Johnson J."/>
            <person name="Lipzen A."/>
            <person name="Ohm R."/>
            <person name="Nagy I."/>
            <person name="Pangilinan J."/>
            <person name="Yan J."/>
            <person name="Xiong Y."/>
            <person name="Grigoriev I.V."/>
            <person name="Hibbett D.S."/>
            <person name="Nagy L.G."/>
        </authorList>
    </citation>
    <scope>NUCLEOTIDE SEQUENCE [LARGE SCALE GENOMIC DNA]</scope>
    <source>
        <strain evidence="1 2">SZMC22713</strain>
    </source>
</reference>
<accession>A0A4Y7QFQ3</accession>
<organism evidence="1 2">
    <name type="scientific">Rickenella mellea</name>
    <dbReference type="NCBI Taxonomy" id="50990"/>
    <lineage>
        <taxon>Eukaryota</taxon>
        <taxon>Fungi</taxon>
        <taxon>Dikarya</taxon>
        <taxon>Basidiomycota</taxon>
        <taxon>Agaricomycotina</taxon>
        <taxon>Agaricomycetes</taxon>
        <taxon>Hymenochaetales</taxon>
        <taxon>Rickenellaceae</taxon>
        <taxon>Rickenella</taxon>
    </lineage>
</organism>
<protein>
    <submittedName>
        <fullName evidence="1">Uncharacterized protein</fullName>
    </submittedName>
</protein>
<gene>
    <name evidence="1" type="ORF">BD410DRAFT_800324</name>
</gene>
<dbReference type="EMBL" id="ML170161">
    <property type="protein sequence ID" value="TDL26474.1"/>
    <property type="molecule type" value="Genomic_DNA"/>
</dbReference>
<proteinExistence type="predicted"/>
<name>A0A4Y7QFQ3_9AGAM</name>
<keyword evidence="2" id="KW-1185">Reference proteome</keyword>
<dbReference type="AlphaFoldDB" id="A0A4Y7QFQ3"/>
<evidence type="ECO:0000313" key="2">
    <source>
        <dbReference type="Proteomes" id="UP000294933"/>
    </source>
</evidence>
<sequence length="194" mass="21805">MVYVALRWLTVFRVTKVDHFMVISSFTHQIPGSRTTSEYPQRALTGGWVAWQIDKRNNRSTPSKKRFHKKVVQNVMWLGGSESHYPSEVLAAMSSRARELADADGLVQGERIGEIPSSGVSFVDRGMTQPHLNRSNKGKRVPRLQITRESEIPSWIGTLNDELKTLTSFPQIQTSFAHKEALQIAGELMVATIA</sequence>
<dbReference type="Proteomes" id="UP000294933">
    <property type="component" value="Unassembled WGS sequence"/>
</dbReference>
<evidence type="ECO:0000313" key="1">
    <source>
        <dbReference type="EMBL" id="TDL26474.1"/>
    </source>
</evidence>